<evidence type="ECO:0000313" key="1">
    <source>
        <dbReference type="EnsemblMetazoa" id="Aqu2.1.14750_001"/>
    </source>
</evidence>
<sequence>MAGNILPTVQANQLGLEPREEPNIILYGPPDDWGHQKEKGFTEIDILSSLLTGPQAKEIVLFKEENFTFDIALATARNNSWEGIHHGARHALQFEKKKLKLIELCSKLGQQPDMMDTALMIMDRTDLSQTKILSNLQDVLKTPAPPSVDLKGKVVWYQYPWTNGELSIKEIAEEMKDQQERDDYLLIGKLFNYSDCYSTREVNRHCHSYRYLGVDYEFVNKLVSYGYSYQGQEESANFEEQVIFVLQRKPSSIFD</sequence>
<organism evidence="1">
    <name type="scientific">Amphimedon queenslandica</name>
    <name type="common">Sponge</name>
    <dbReference type="NCBI Taxonomy" id="400682"/>
    <lineage>
        <taxon>Eukaryota</taxon>
        <taxon>Metazoa</taxon>
        <taxon>Porifera</taxon>
        <taxon>Demospongiae</taxon>
        <taxon>Heteroscleromorpha</taxon>
        <taxon>Haplosclerida</taxon>
        <taxon>Niphatidae</taxon>
        <taxon>Amphimedon</taxon>
    </lineage>
</organism>
<dbReference type="InParanoid" id="A0A1X7TJJ3"/>
<dbReference type="EnsemblMetazoa" id="Aqu2.1.14750_001">
    <property type="protein sequence ID" value="Aqu2.1.14750_001"/>
    <property type="gene ID" value="Aqu2.1.14750"/>
</dbReference>
<protein>
    <submittedName>
        <fullName evidence="1">Uncharacterized protein</fullName>
    </submittedName>
</protein>
<proteinExistence type="predicted"/>
<accession>A0A1X7TJJ3</accession>
<dbReference type="AlphaFoldDB" id="A0A1X7TJJ3"/>
<name>A0A1X7TJJ3_AMPQE</name>
<reference evidence="1" key="1">
    <citation type="submission" date="2017-05" db="UniProtKB">
        <authorList>
            <consortium name="EnsemblMetazoa"/>
        </authorList>
    </citation>
    <scope>IDENTIFICATION</scope>
</reference>